<dbReference type="InterPro" id="IPR036397">
    <property type="entry name" value="RNaseH_sf"/>
</dbReference>
<accession>A0A512HPG4</accession>
<gene>
    <name evidence="2" type="ORF">RNA01_42770</name>
</gene>
<feature type="domain" description="Tc1-like transposase DDE" evidence="1">
    <location>
        <begin position="5"/>
        <end position="85"/>
    </location>
</feature>
<dbReference type="AlphaFoldDB" id="A0A512HPG4"/>
<dbReference type="Proteomes" id="UP000321717">
    <property type="component" value="Unassembled WGS sequence"/>
</dbReference>
<reference evidence="2 3" key="1">
    <citation type="submission" date="2019-07" db="EMBL/GenBank/DDBJ databases">
        <title>Whole genome shotgun sequence of Rhizobium naphthalenivorans NBRC 107585.</title>
        <authorList>
            <person name="Hosoyama A."/>
            <person name="Uohara A."/>
            <person name="Ohji S."/>
            <person name="Ichikawa N."/>
        </authorList>
    </citation>
    <scope>NUCLEOTIDE SEQUENCE [LARGE SCALE GENOMIC DNA]</scope>
    <source>
        <strain evidence="2 3">NBRC 107585</strain>
    </source>
</reference>
<dbReference type="Gene3D" id="3.30.420.10">
    <property type="entry name" value="Ribonuclease H-like superfamily/Ribonuclease H"/>
    <property type="match status" value="1"/>
</dbReference>
<protein>
    <submittedName>
        <fullName evidence="2">Transposase</fullName>
    </submittedName>
</protein>
<organism evidence="2 3">
    <name type="scientific">Ciceribacter naphthalenivorans</name>
    <dbReference type="NCBI Taxonomy" id="1118451"/>
    <lineage>
        <taxon>Bacteria</taxon>
        <taxon>Pseudomonadati</taxon>
        <taxon>Pseudomonadota</taxon>
        <taxon>Alphaproteobacteria</taxon>
        <taxon>Hyphomicrobiales</taxon>
        <taxon>Rhizobiaceae</taxon>
        <taxon>Ciceribacter</taxon>
    </lineage>
</organism>
<comment type="caution">
    <text evidence="2">The sequence shown here is derived from an EMBL/GenBank/DDBJ whole genome shotgun (WGS) entry which is preliminary data.</text>
</comment>
<evidence type="ECO:0000259" key="1">
    <source>
        <dbReference type="Pfam" id="PF13358"/>
    </source>
</evidence>
<dbReference type="InterPro" id="IPR038717">
    <property type="entry name" value="Tc1-like_DDE_dom"/>
</dbReference>
<dbReference type="EMBL" id="BJZP01000037">
    <property type="protein sequence ID" value="GEO87345.1"/>
    <property type="molecule type" value="Genomic_DNA"/>
</dbReference>
<evidence type="ECO:0000313" key="2">
    <source>
        <dbReference type="EMBL" id="GEO87345.1"/>
    </source>
</evidence>
<proteinExistence type="predicted"/>
<dbReference type="GO" id="GO:0003676">
    <property type="term" value="F:nucleic acid binding"/>
    <property type="evidence" value="ECO:0007669"/>
    <property type="project" value="InterPro"/>
</dbReference>
<keyword evidence="3" id="KW-1185">Reference proteome</keyword>
<sequence>MPWCDTHAMNQHLIEISRNVADNAHAVLIMDQAGWHTSNNLVVPGNITILPLPPKSPELNPVENIWQFMRDNWLSNRVFKSYEDIVDHCCYAWRTLQDRPWNIMSIGRRKWAKGF</sequence>
<name>A0A512HPG4_9HYPH</name>
<evidence type="ECO:0000313" key="3">
    <source>
        <dbReference type="Proteomes" id="UP000321717"/>
    </source>
</evidence>
<dbReference type="Pfam" id="PF13358">
    <property type="entry name" value="DDE_3"/>
    <property type="match status" value="1"/>
</dbReference>